<accession>A0A955L4Z8</accession>
<feature type="domain" description="Glycosyl transferase family 1" evidence="1">
    <location>
        <begin position="210"/>
        <end position="355"/>
    </location>
</feature>
<dbReference type="PANTHER" id="PTHR45947">
    <property type="entry name" value="SULFOQUINOVOSYL TRANSFERASE SQD2"/>
    <property type="match status" value="1"/>
</dbReference>
<dbReference type="Pfam" id="PF00534">
    <property type="entry name" value="Glycos_transf_1"/>
    <property type="match status" value="1"/>
</dbReference>
<dbReference type="GO" id="GO:0016757">
    <property type="term" value="F:glycosyltransferase activity"/>
    <property type="evidence" value="ECO:0007669"/>
    <property type="project" value="InterPro"/>
</dbReference>
<comment type="caution">
    <text evidence="3">The sequence shown here is derived from an EMBL/GenBank/DDBJ whole genome shotgun (WGS) entry which is preliminary data.</text>
</comment>
<protein>
    <submittedName>
        <fullName evidence="3">Glycosyltransferase family 4 protein</fullName>
    </submittedName>
</protein>
<dbReference type="EMBL" id="JAGQLK010000034">
    <property type="protein sequence ID" value="MCA9383170.1"/>
    <property type="molecule type" value="Genomic_DNA"/>
</dbReference>
<proteinExistence type="predicted"/>
<evidence type="ECO:0000259" key="1">
    <source>
        <dbReference type="Pfam" id="PF00534"/>
    </source>
</evidence>
<dbReference type="SUPFAM" id="SSF53756">
    <property type="entry name" value="UDP-Glycosyltransferase/glycogen phosphorylase"/>
    <property type="match status" value="1"/>
</dbReference>
<dbReference type="Pfam" id="PF13439">
    <property type="entry name" value="Glyco_transf_4"/>
    <property type="match status" value="1"/>
</dbReference>
<reference evidence="3" key="2">
    <citation type="journal article" date="2021" name="Microbiome">
        <title>Successional dynamics and alternative stable states in a saline activated sludge microbial community over 9 years.</title>
        <authorList>
            <person name="Wang Y."/>
            <person name="Ye J."/>
            <person name="Ju F."/>
            <person name="Liu L."/>
            <person name="Boyd J.A."/>
            <person name="Deng Y."/>
            <person name="Parks D.H."/>
            <person name="Jiang X."/>
            <person name="Yin X."/>
            <person name="Woodcroft B.J."/>
            <person name="Tyson G.W."/>
            <person name="Hugenholtz P."/>
            <person name="Polz M.F."/>
            <person name="Zhang T."/>
        </authorList>
    </citation>
    <scope>NUCLEOTIDE SEQUENCE</scope>
    <source>
        <strain evidence="3">HKST-UBA14</strain>
    </source>
</reference>
<sequence length="379" mass="43422">MKIFQLTTFFHPVVGGVESHVNSLAEQLIGMGHEVTVLTSDSTKKGPRIKGRRSKLGDIEIVRFRNLLNLSYFHKFFPGVFFYLMRNDFDVIHVHGFRKSESILALLAAKLKKKKIVLTTHNPFPVGTRSRMLDAMIKLMDVFINKRFTKNFDKIITLVKSERKILHEEYNVPDEKMVTIPNGMEEMFLQQGDEEVFYRDLDIDVTKWDAVALGVGRINYVKGYQNLELAINRLKKVLFVFAGGDDGYLDKLKKQYRKNKNVIFTESFVPQEKLVDYYKGGDIFLFPSLHEAFGIVVLEALAQGLPVISSDQGGPKEFLSEKYSVLLDPEDQEGWKNAIEKLTSDSKLLEQMSVAGMNEVKKYSWDKVSKKILAVYESL</sequence>
<evidence type="ECO:0000259" key="2">
    <source>
        <dbReference type="Pfam" id="PF13439"/>
    </source>
</evidence>
<dbReference type="CDD" id="cd03801">
    <property type="entry name" value="GT4_PimA-like"/>
    <property type="match status" value="1"/>
</dbReference>
<evidence type="ECO:0000313" key="4">
    <source>
        <dbReference type="Proteomes" id="UP000783287"/>
    </source>
</evidence>
<dbReference type="InterPro" id="IPR028098">
    <property type="entry name" value="Glyco_trans_4-like_N"/>
</dbReference>
<dbReference type="InterPro" id="IPR001296">
    <property type="entry name" value="Glyco_trans_1"/>
</dbReference>
<dbReference type="Proteomes" id="UP000783287">
    <property type="component" value="Unassembled WGS sequence"/>
</dbReference>
<reference evidence="3" key="1">
    <citation type="submission" date="2020-04" db="EMBL/GenBank/DDBJ databases">
        <authorList>
            <person name="Zhang T."/>
        </authorList>
    </citation>
    <scope>NUCLEOTIDE SEQUENCE</scope>
    <source>
        <strain evidence="3">HKST-UBA14</strain>
    </source>
</reference>
<dbReference type="AlphaFoldDB" id="A0A955L4Z8"/>
<dbReference type="Gene3D" id="3.40.50.2000">
    <property type="entry name" value="Glycogen Phosphorylase B"/>
    <property type="match status" value="2"/>
</dbReference>
<organism evidence="3 4">
    <name type="scientific">Candidatus Dojkabacteria bacterium</name>
    <dbReference type="NCBI Taxonomy" id="2099670"/>
    <lineage>
        <taxon>Bacteria</taxon>
        <taxon>Candidatus Dojkabacteria</taxon>
    </lineage>
</organism>
<feature type="domain" description="Glycosyltransferase subfamily 4-like N-terminal" evidence="2">
    <location>
        <begin position="14"/>
        <end position="184"/>
    </location>
</feature>
<evidence type="ECO:0000313" key="3">
    <source>
        <dbReference type="EMBL" id="MCA9383170.1"/>
    </source>
</evidence>
<gene>
    <name evidence="3" type="ORF">KC909_02285</name>
</gene>
<name>A0A955L4Z8_9BACT</name>
<dbReference type="InterPro" id="IPR050194">
    <property type="entry name" value="Glycosyltransferase_grp1"/>
</dbReference>
<dbReference type="PANTHER" id="PTHR45947:SF3">
    <property type="entry name" value="SULFOQUINOVOSYL TRANSFERASE SQD2"/>
    <property type="match status" value="1"/>
</dbReference>